<organism evidence="1 2">
    <name type="scientific">Bifidobacterium choerinum</name>
    <dbReference type="NCBI Taxonomy" id="35760"/>
    <lineage>
        <taxon>Bacteria</taxon>
        <taxon>Bacillati</taxon>
        <taxon>Actinomycetota</taxon>
        <taxon>Actinomycetes</taxon>
        <taxon>Bifidobacteriales</taxon>
        <taxon>Bifidobacteriaceae</taxon>
        <taxon>Bifidobacterium</taxon>
    </lineage>
</organism>
<gene>
    <name evidence="1" type="ORF">BCHO_0082</name>
</gene>
<name>A0A087AGV2_9BIFI</name>
<dbReference type="Proteomes" id="UP000028995">
    <property type="component" value="Unassembled WGS sequence"/>
</dbReference>
<dbReference type="STRING" id="35760.BCHO_0082"/>
<evidence type="ECO:0000313" key="2">
    <source>
        <dbReference type="Proteomes" id="UP000028995"/>
    </source>
</evidence>
<keyword evidence="2" id="KW-1185">Reference proteome</keyword>
<reference evidence="1 2" key="1">
    <citation type="submission" date="2014-03" db="EMBL/GenBank/DDBJ databases">
        <title>Genomics of Bifidobacteria.</title>
        <authorList>
            <person name="Ventura M."/>
            <person name="Milani C."/>
            <person name="Lugli G.A."/>
        </authorList>
    </citation>
    <scope>NUCLEOTIDE SEQUENCE [LARGE SCALE GENOMIC DNA]</scope>
    <source>
        <strain evidence="1 2">LMG 10510</strain>
    </source>
</reference>
<sequence length="312" mass="36086">MYARRHVYRNVHHRKSIRKQPNRHTSITKIKNNTAYIALTALQNDDANAIDINALASLQTCGAADMLAKYICIESNRLKSGGEDTKRNKDFNTSINSIMKYAKILIDGRNDILHRRHMQTKSISPTQSFTYFLQSVDFIYGEDSKEHQYLTGAYSNSIPALTQLLQRYLNASSSSFLSASKSKYNKYIHKIDRNYTTLMQKHQYPHLSITADIVICPKCNHYAFLVHRTEALFTYWQGAPNNSPSVLGFFNPSGKPEEVLQCPSCNLEWKDNVLQLYRDIEKIEHVKNFIRPNELPREFSHYYNEPTPELPK</sequence>
<evidence type="ECO:0000313" key="1">
    <source>
        <dbReference type="EMBL" id="KFI58002.1"/>
    </source>
</evidence>
<proteinExistence type="predicted"/>
<dbReference type="EMBL" id="JGYU01000002">
    <property type="protein sequence ID" value="KFI58002.1"/>
    <property type="molecule type" value="Genomic_DNA"/>
</dbReference>
<dbReference type="AlphaFoldDB" id="A0A087AGV2"/>
<comment type="caution">
    <text evidence="1">The sequence shown here is derived from an EMBL/GenBank/DDBJ whole genome shotgun (WGS) entry which is preliminary data.</text>
</comment>
<protein>
    <submittedName>
        <fullName evidence="1">Uncharacterized protein</fullName>
    </submittedName>
</protein>
<accession>A0A087AGV2</accession>